<reference evidence="2 3" key="1">
    <citation type="submission" date="2016-07" db="EMBL/GenBank/DDBJ databases">
        <title>Caryophanon tenue genome sequencing.</title>
        <authorList>
            <person name="Verma A."/>
            <person name="Pal Y."/>
            <person name="Krishnamurthi S."/>
        </authorList>
    </citation>
    <scope>NUCLEOTIDE SEQUENCE [LARGE SCALE GENOMIC DNA]</scope>
    <source>
        <strain evidence="2 3">DSM 14152</strain>
    </source>
</reference>
<dbReference type="Pfam" id="PF13115">
    <property type="entry name" value="YtkA"/>
    <property type="match status" value="1"/>
</dbReference>
<gene>
    <name evidence="2" type="ORF">A6M13_11410</name>
</gene>
<dbReference type="RefSeq" id="WP_066543853.1">
    <property type="nucleotide sequence ID" value="NZ_MASJ01000004.1"/>
</dbReference>
<evidence type="ECO:0000313" key="2">
    <source>
        <dbReference type="EMBL" id="OCS87231.1"/>
    </source>
</evidence>
<feature type="domain" description="YtkA-like" evidence="1">
    <location>
        <begin position="40"/>
        <end position="111"/>
    </location>
</feature>
<dbReference type="AlphaFoldDB" id="A0A1C0YJB2"/>
<dbReference type="PROSITE" id="PS51257">
    <property type="entry name" value="PROKAR_LIPOPROTEIN"/>
    <property type="match status" value="1"/>
</dbReference>
<proteinExistence type="predicted"/>
<keyword evidence="3" id="KW-1185">Reference proteome</keyword>
<dbReference type="EMBL" id="MASJ01000004">
    <property type="protein sequence ID" value="OCS87231.1"/>
    <property type="molecule type" value="Genomic_DNA"/>
</dbReference>
<dbReference type="STRING" id="33978.A6M13_11410"/>
<sequence length="146" mass="16412">MKKRYVYSGLLIALLVSGCSEETSHSSHTEMQEMIELEYMMTEPLQAGEQTIAIQLTQHEEAVNDADSVIFEVWQAGHSDAAQKIEAVHTENGIYEAVYTFDDNTAYYVIAHTTAKGIHLMPKEQMIIGEVDRIPADDYRGSMDHS</sequence>
<protein>
    <recommendedName>
        <fullName evidence="1">YtkA-like domain-containing protein</fullName>
    </recommendedName>
</protein>
<evidence type="ECO:0000313" key="3">
    <source>
        <dbReference type="Proteomes" id="UP000093199"/>
    </source>
</evidence>
<name>A0A1C0YJB2_9BACL</name>
<dbReference type="InterPro" id="IPR032693">
    <property type="entry name" value="YtkA-like_dom"/>
</dbReference>
<comment type="caution">
    <text evidence="2">The sequence shown here is derived from an EMBL/GenBank/DDBJ whole genome shotgun (WGS) entry which is preliminary data.</text>
</comment>
<evidence type="ECO:0000259" key="1">
    <source>
        <dbReference type="Pfam" id="PF13115"/>
    </source>
</evidence>
<accession>A0A1C0YJB2</accession>
<dbReference type="Proteomes" id="UP000093199">
    <property type="component" value="Unassembled WGS sequence"/>
</dbReference>
<organism evidence="2 3">
    <name type="scientific">Caryophanon tenue</name>
    <dbReference type="NCBI Taxonomy" id="33978"/>
    <lineage>
        <taxon>Bacteria</taxon>
        <taxon>Bacillati</taxon>
        <taxon>Bacillota</taxon>
        <taxon>Bacilli</taxon>
        <taxon>Bacillales</taxon>
        <taxon>Caryophanaceae</taxon>
        <taxon>Caryophanon</taxon>
    </lineage>
</organism>